<evidence type="ECO:0000313" key="5">
    <source>
        <dbReference type="Proteomes" id="UP000525652"/>
    </source>
</evidence>
<dbReference type="GO" id="GO:0005829">
    <property type="term" value="C:cytosol"/>
    <property type="evidence" value="ECO:0007669"/>
    <property type="project" value="TreeGrafter"/>
</dbReference>
<gene>
    <name evidence="4" type="ORF">H5P30_02345</name>
</gene>
<dbReference type="GO" id="GO:0008964">
    <property type="term" value="F:phosphoenolpyruvate carboxylase activity"/>
    <property type="evidence" value="ECO:0007669"/>
    <property type="project" value="InterPro"/>
</dbReference>
<dbReference type="Gene3D" id="1.20.1440.90">
    <property type="entry name" value="Phosphoenolpyruvate/pyruvate domain"/>
    <property type="match status" value="1"/>
</dbReference>
<dbReference type="AlphaFoldDB" id="A0A7X1AXG0"/>
<dbReference type="InterPro" id="IPR033129">
    <property type="entry name" value="PEPCASE_His_AS"/>
</dbReference>
<feature type="active site" evidence="3">
    <location>
        <position position="603"/>
    </location>
</feature>
<evidence type="ECO:0000256" key="1">
    <source>
        <dbReference type="ARBA" id="ARBA00003670"/>
    </source>
</evidence>
<dbReference type="SUPFAM" id="SSF51621">
    <property type="entry name" value="Phosphoenolpyruvate/pyruvate domain"/>
    <property type="match status" value="1"/>
</dbReference>
<sequence>MEEPLSYEDRIRIGFDKIDNDLQFLMRCFREVLIELGETEIAQNLPWIGEGAPASDKDLGPGMIQATSISFQLLNMVEENSANQMRRLNERSNGPLHESGLWGYYFRKLREDDWTPEQIAQILPCLRIEPVLTAHPTESKRVTILEQHRELYIQLVHLENRMWTPNERISIENEIKTVLERLWRTGETLLAKPSVAAERSSQLHYFDNVFPEVLPHVDRHLEEAWEANGWDLSLIENSTHRPRLRFGTWVGGDRDGHPLVTAKVTRESLLNFRENALRLQERKLSQLRARLSLSDILQSPTEELQGKIDAMVSQIGDEAHAILKRNPHEPWRQFISLLIAQLPPVDFDPSDSQYPASRYYRYSFNLVADLRILRDSLVEIGADRVARMDVDPVLRNIEVFGFHLASLDIRQNSVFHEKAIDQILERAGMQNFGYSSWSEEERLEFLQTELESTTPLLPAGETPGQEAEAVIAAFREVARYIDRHGDEGIGSYILSMTRSASDLLAVYFLAREANLLRKLDFGVICLVPVVPLLETLEDLQNGPGILKTFLSHPVAQNSLHWMHRRGGMLAKKGVGLDAEVATDFKALDLPVQQVMIGYSDSNKDSGILSSQWGLHRAQKDIAQLAQDLGYRIRFFHGRGGTISRGAGPTHRFLEALPATALEFDLRVTEQGETIAQKFANHLTASYNLDLLVAGTCYHSLRVSKQPPTEPALEEAVESLSEETSKVYRQLLREPGFMDFYTGATPLDGLEKSSIGSRPSRRTGVRSLDDLRAIPWVFSWSQSRFFLPGWYGFGTGIMSLGEEQFEKIREGTRSWPFLRYVLTNIETSLSSADPEIMKAYAEMVPDSELRQRFMDRILEEFQLTHQCLDRLFGSEQKERRPRLDKTVHPRNVALEPLHYEQIRLLQKLREGNYSEDDEPKLTSRLLLTINAISSGLRTTG</sequence>
<keyword evidence="5" id="KW-1185">Reference proteome</keyword>
<dbReference type="PRINTS" id="PR00150">
    <property type="entry name" value="PEPCARBXLASE"/>
</dbReference>
<protein>
    <recommendedName>
        <fullName evidence="2">Phosphoenolpyruvate carboxylase</fullName>
    </recommendedName>
</protein>
<accession>A0A7X1AXG0</accession>
<dbReference type="PANTHER" id="PTHR30523:SF32">
    <property type="entry name" value="PHOSPHOENOLPYRUVATE CARBOXYLASE"/>
    <property type="match status" value="1"/>
</dbReference>
<dbReference type="PANTHER" id="PTHR30523">
    <property type="entry name" value="PHOSPHOENOLPYRUVATE CARBOXYLASE"/>
    <property type="match status" value="1"/>
</dbReference>
<comment type="caution">
    <text evidence="4">The sequence shown here is derived from an EMBL/GenBank/DDBJ whole genome shotgun (WGS) entry which is preliminary data.</text>
</comment>
<dbReference type="PROSITE" id="PS00393">
    <property type="entry name" value="PEPCASE_2"/>
    <property type="match status" value="1"/>
</dbReference>
<dbReference type="GO" id="GO:0015977">
    <property type="term" value="P:carbon fixation"/>
    <property type="evidence" value="ECO:0007669"/>
    <property type="project" value="InterPro"/>
</dbReference>
<dbReference type="Pfam" id="PF00311">
    <property type="entry name" value="PEPcase"/>
    <property type="match status" value="1"/>
</dbReference>
<dbReference type="InterPro" id="IPR015813">
    <property type="entry name" value="Pyrv/PenolPyrv_kinase-like_dom"/>
</dbReference>
<dbReference type="Proteomes" id="UP000525652">
    <property type="component" value="Unassembled WGS sequence"/>
</dbReference>
<organism evidence="4 5">
    <name type="scientific">Puniceicoccus vermicola</name>
    <dbReference type="NCBI Taxonomy" id="388746"/>
    <lineage>
        <taxon>Bacteria</taxon>
        <taxon>Pseudomonadati</taxon>
        <taxon>Verrucomicrobiota</taxon>
        <taxon>Opitutia</taxon>
        <taxon>Puniceicoccales</taxon>
        <taxon>Puniceicoccaceae</taxon>
        <taxon>Puniceicoccus</taxon>
    </lineage>
</organism>
<comment type="function">
    <text evidence="1">Forms oxaloacetate, a four-carbon dicarboxylic acid source for the tricarboxylic acid cycle.</text>
</comment>
<reference evidence="4 5" key="1">
    <citation type="submission" date="2020-07" db="EMBL/GenBank/DDBJ databases">
        <authorList>
            <person name="Feng X."/>
        </authorList>
    </citation>
    <scope>NUCLEOTIDE SEQUENCE [LARGE SCALE GENOMIC DNA]</scope>
    <source>
        <strain evidence="4 5">JCM14086</strain>
    </source>
</reference>
<evidence type="ECO:0000256" key="3">
    <source>
        <dbReference type="PROSITE-ProRule" id="PRU10112"/>
    </source>
</evidence>
<evidence type="ECO:0000256" key="2">
    <source>
        <dbReference type="ARBA" id="ARBA00022419"/>
    </source>
</evidence>
<dbReference type="EMBL" id="JACHVA010000028">
    <property type="protein sequence ID" value="MBC2600615.1"/>
    <property type="molecule type" value="Genomic_DNA"/>
</dbReference>
<keyword evidence="4" id="KW-0670">Pyruvate</keyword>
<dbReference type="RefSeq" id="WP_185691357.1">
    <property type="nucleotide sequence ID" value="NZ_JACHVA010000028.1"/>
</dbReference>
<name>A0A7X1AXG0_9BACT</name>
<dbReference type="InterPro" id="IPR021135">
    <property type="entry name" value="PEP_COase"/>
</dbReference>
<proteinExistence type="predicted"/>
<evidence type="ECO:0000313" key="4">
    <source>
        <dbReference type="EMBL" id="MBC2600615.1"/>
    </source>
</evidence>
<dbReference type="GO" id="GO:0006099">
    <property type="term" value="P:tricarboxylic acid cycle"/>
    <property type="evidence" value="ECO:0007669"/>
    <property type="project" value="InterPro"/>
</dbReference>